<evidence type="ECO:0000313" key="2">
    <source>
        <dbReference type="Proteomes" id="UP001165080"/>
    </source>
</evidence>
<protein>
    <submittedName>
        <fullName evidence="1">Uncharacterized protein</fullName>
    </submittedName>
</protein>
<accession>A0A9W6F0G6</accession>
<dbReference type="Proteomes" id="UP001165080">
    <property type="component" value="Unassembled WGS sequence"/>
</dbReference>
<sequence length="133" mass="13595">MQGNTVTNKAAFMPGAAVTGRLGALAGGDQMVGMTELAHLPHELLTVAAAMAGEGPAGRGAADEQLQEAISTVLRDYTAAAHLLISHLHLPGDSPLSAPGAMRNPVSDLCGAVHSICDMQCRMAASGCCRREC</sequence>
<dbReference type="AlphaFoldDB" id="A0A9W6F0G6"/>
<dbReference type="EMBL" id="BRXU01000004">
    <property type="protein sequence ID" value="GLC51689.1"/>
    <property type="molecule type" value="Genomic_DNA"/>
</dbReference>
<reference evidence="1 2" key="1">
    <citation type="journal article" date="2023" name="Commun. Biol.">
        <title>Reorganization of the ancestral sex-determining regions during the evolution of trioecy in Pleodorina starrii.</title>
        <authorList>
            <person name="Takahashi K."/>
            <person name="Suzuki S."/>
            <person name="Kawai-Toyooka H."/>
            <person name="Yamamoto K."/>
            <person name="Hamaji T."/>
            <person name="Ootsuki R."/>
            <person name="Yamaguchi H."/>
            <person name="Kawachi M."/>
            <person name="Higashiyama T."/>
            <person name="Nozaki H."/>
        </authorList>
    </citation>
    <scope>NUCLEOTIDE SEQUENCE [LARGE SCALE GENOMIC DNA]</scope>
    <source>
        <strain evidence="1 2">NIES-4479</strain>
    </source>
</reference>
<proteinExistence type="predicted"/>
<name>A0A9W6F0G6_9CHLO</name>
<evidence type="ECO:0000313" key="1">
    <source>
        <dbReference type="EMBL" id="GLC51689.1"/>
    </source>
</evidence>
<keyword evidence="2" id="KW-1185">Reference proteome</keyword>
<gene>
    <name evidence="1" type="primary">PLESTMB000275</name>
    <name evidence="1" type="ORF">PLESTB_000529400</name>
</gene>
<comment type="caution">
    <text evidence="1">The sequence shown here is derived from an EMBL/GenBank/DDBJ whole genome shotgun (WGS) entry which is preliminary data.</text>
</comment>
<organism evidence="1 2">
    <name type="scientific">Pleodorina starrii</name>
    <dbReference type="NCBI Taxonomy" id="330485"/>
    <lineage>
        <taxon>Eukaryota</taxon>
        <taxon>Viridiplantae</taxon>
        <taxon>Chlorophyta</taxon>
        <taxon>core chlorophytes</taxon>
        <taxon>Chlorophyceae</taxon>
        <taxon>CS clade</taxon>
        <taxon>Chlamydomonadales</taxon>
        <taxon>Volvocaceae</taxon>
        <taxon>Pleodorina</taxon>
    </lineage>
</organism>